<dbReference type="Proteomes" id="UP000320390">
    <property type="component" value="Chromosome"/>
</dbReference>
<protein>
    <recommendedName>
        <fullName evidence="3">General secretion pathway GspH domain-containing protein</fullName>
    </recommendedName>
</protein>
<dbReference type="AlphaFoldDB" id="A0A518ESP9"/>
<evidence type="ECO:0000313" key="1">
    <source>
        <dbReference type="EMBL" id="QDV07118.1"/>
    </source>
</evidence>
<proteinExistence type="predicted"/>
<name>A0A518ESP9_9BACT</name>
<dbReference type="EMBL" id="CP036434">
    <property type="protein sequence ID" value="QDV07118.1"/>
    <property type="molecule type" value="Genomic_DNA"/>
</dbReference>
<evidence type="ECO:0000313" key="2">
    <source>
        <dbReference type="Proteomes" id="UP000320390"/>
    </source>
</evidence>
<reference evidence="1 2" key="1">
    <citation type="submission" date="2019-02" db="EMBL/GenBank/DDBJ databases">
        <title>Deep-cultivation of Planctomycetes and their phenomic and genomic characterization uncovers novel biology.</title>
        <authorList>
            <person name="Wiegand S."/>
            <person name="Jogler M."/>
            <person name="Boedeker C."/>
            <person name="Pinto D."/>
            <person name="Vollmers J."/>
            <person name="Rivas-Marin E."/>
            <person name="Kohn T."/>
            <person name="Peeters S.H."/>
            <person name="Heuer A."/>
            <person name="Rast P."/>
            <person name="Oberbeckmann S."/>
            <person name="Bunk B."/>
            <person name="Jeske O."/>
            <person name="Meyerdierks A."/>
            <person name="Storesund J.E."/>
            <person name="Kallscheuer N."/>
            <person name="Luecker S."/>
            <person name="Lage O.M."/>
            <person name="Pohl T."/>
            <person name="Merkel B.J."/>
            <person name="Hornburger P."/>
            <person name="Mueller R.-W."/>
            <person name="Bruemmer F."/>
            <person name="Labrenz M."/>
            <person name="Spormann A.M."/>
            <person name="Op den Camp H."/>
            <person name="Overmann J."/>
            <person name="Amann R."/>
            <person name="Jetten M.S.M."/>
            <person name="Mascher T."/>
            <person name="Medema M.H."/>
            <person name="Devos D.P."/>
            <person name="Kaster A.-K."/>
            <person name="Ovreas L."/>
            <person name="Rohde M."/>
            <person name="Galperin M.Y."/>
            <person name="Jogler C."/>
        </authorList>
    </citation>
    <scope>NUCLEOTIDE SEQUENCE [LARGE SCALE GENOMIC DNA]</scope>
    <source>
        <strain evidence="1 2">Poly30</strain>
    </source>
</reference>
<gene>
    <name evidence="1" type="ORF">Poly30_26370</name>
</gene>
<organism evidence="1 2">
    <name type="scientific">Saltatorellus ferox</name>
    <dbReference type="NCBI Taxonomy" id="2528018"/>
    <lineage>
        <taxon>Bacteria</taxon>
        <taxon>Pseudomonadati</taxon>
        <taxon>Planctomycetota</taxon>
        <taxon>Planctomycetia</taxon>
        <taxon>Planctomycetia incertae sedis</taxon>
        <taxon>Saltatorellus</taxon>
    </lineage>
</organism>
<keyword evidence="2" id="KW-1185">Reference proteome</keyword>
<evidence type="ECO:0008006" key="3">
    <source>
        <dbReference type="Google" id="ProtNLM"/>
    </source>
</evidence>
<accession>A0A518ESP9</accession>
<sequence length="183" mass="20005" precursor="true">MTVFLLITVNVNLVVGAGRSAATAGAFMMSIDDELHLAIDRVSLALMAADSKEVDGTRIAPLSSESVRFQTALGMNDGNVVHGPLEDVRWRPTANDEGEIQWRENPGDALERAVIWSKHVPIAFEAEIPNNGTDDNHNNLDDEGGLAFTMLGRTISIHLTVAREDENGRELSRNKRSVITCRN</sequence>